<dbReference type="Proteomes" id="UP000225448">
    <property type="component" value="Segment"/>
</dbReference>
<accession>A0A1Y0SZ60</accession>
<keyword evidence="2" id="KW-1185">Reference proteome</keyword>
<reference evidence="1 2" key="1">
    <citation type="submission" date="2017-05" db="EMBL/GenBank/DDBJ databases">
        <authorList>
            <person name="Song R."/>
            <person name="Chenine A.L."/>
            <person name="Ruprecht R.M."/>
        </authorList>
    </citation>
    <scope>NUCLEOTIDE SEQUENCE [LARGE SCALE GENOMIC DNA]</scope>
</reference>
<sequence>MQALLYNKKTDSYVSETHVVERDHHGKGNWVFKDKATNKVIDTDKYRNDLAERNDLKLGSSVDTGSKALS</sequence>
<evidence type="ECO:0000313" key="1">
    <source>
        <dbReference type="EMBL" id="ARV76799.1"/>
    </source>
</evidence>
<evidence type="ECO:0000313" key="2">
    <source>
        <dbReference type="Proteomes" id="UP000225448"/>
    </source>
</evidence>
<proteinExistence type="predicted"/>
<protein>
    <submittedName>
        <fullName evidence="1">Uncharacterized protein</fullName>
    </submittedName>
</protein>
<name>A0A1Y0SZ60_9CAUD</name>
<organism evidence="1 2">
    <name type="scientific">Pseudomonas phage Phabio</name>
    <dbReference type="NCBI Taxonomy" id="2006668"/>
    <lineage>
        <taxon>Viruses</taxon>
        <taxon>Duplodnaviria</taxon>
        <taxon>Heunggongvirae</taxon>
        <taxon>Uroviricota</taxon>
        <taxon>Caudoviricetes</taxon>
        <taxon>Chimalliviridae</taxon>
        <taxon>Phabiovirus</taxon>
        <taxon>Phabiovirus phabio</taxon>
    </lineage>
</organism>
<dbReference type="EMBL" id="MF042360">
    <property type="protein sequence ID" value="ARV76799.1"/>
    <property type="molecule type" value="Genomic_DNA"/>
</dbReference>
<gene>
    <name evidence="1" type="ORF">PHABIO_168</name>
</gene>